<dbReference type="PIRSF" id="PIRSF029792">
    <property type="entry name" value="Pro_racemase"/>
    <property type="match status" value="1"/>
</dbReference>
<dbReference type="InterPro" id="IPR008794">
    <property type="entry name" value="Pro_racemase_fam"/>
</dbReference>
<dbReference type="Pfam" id="PF05544">
    <property type="entry name" value="Pro_racemase"/>
    <property type="match status" value="1"/>
</dbReference>
<organism evidence="4 6">
    <name type="scientific">Botryosphaeria dothidea</name>
    <dbReference type="NCBI Taxonomy" id="55169"/>
    <lineage>
        <taxon>Eukaryota</taxon>
        <taxon>Fungi</taxon>
        <taxon>Dikarya</taxon>
        <taxon>Ascomycota</taxon>
        <taxon>Pezizomycotina</taxon>
        <taxon>Dothideomycetes</taxon>
        <taxon>Dothideomycetes incertae sedis</taxon>
        <taxon>Botryosphaeriales</taxon>
        <taxon>Botryosphaeriaceae</taxon>
        <taxon>Botryosphaeria</taxon>
    </lineage>
</organism>
<evidence type="ECO:0000313" key="6">
    <source>
        <dbReference type="Proteomes" id="UP000572817"/>
    </source>
</evidence>
<proteinExistence type="inferred from homology"/>
<dbReference type="SUPFAM" id="SSF54506">
    <property type="entry name" value="Diaminopimelate epimerase-like"/>
    <property type="match status" value="1"/>
</dbReference>
<dbReference type="EMBL" id="WWBZ02000082">
    <property type="protein sequence ID" value="KAF4301268.1"/>
    <property type="molecule type" value="Genomic_DNA"/>
</dbReference>
<dbReference type="AlphaFoldDB" id="A0A8H4IJN4"/>
<dbReference type="EMBL" id="WWBZ02000040">
    <property type="protein sequence ID" value="KAF4305234.1"/>
    <property type="molecule type" value="Genomic_DNA"/>
</dbReference>
<keyword evidence="6" id="KW-1185">Reference proteome</keyword>
<dbReference type="Gene3D" id="3.10.310.10">
    <property type="entry name" value="Diaminopimelate Epimerase, Chain A, domain 1"/>
    <property type="match status" value="2"/>
</dbReference>
<name>A0A8H4IJN4_9PEZI</name>
<dbReference type="SFLD" id="SFLDS00028">
    <property type="entry name" value="Proline_Racemase"/>
    <property type="match status" value="1"/>
</dbReference>
<accession>A0A8H4IJN4</accession>
<dbReference type="PANTHER" id="PTHR33442:SF1">
    <property type="entry name" value="TRANS-3-HYDROXY-L-PROLINE DEHYDRATASE"/>
    <property type="match status" value="1"/>
</dbReference>
<evidence type="ECO:0000313" key="5">
    <source>
        <dbReference type="EMBL" id="KAF4305234.1"/>
    </source>
</evidence>
<comment type="caution">
    <text evidence="4">The sequence shown here is derived from an EMBL/GenBank/DDBJ whole genome shotgun (WGS) entry which is preliminary data.</text>
</comment>
<dbReference type="PANTHER" id="PTHR33442">
    <property type="entry name" value="TRANS-3-HYDROXY-L-PROLINE DEHYDRATASE"/>
    <property type="match status" value="1"/>
</dbReference>
<evidence type="ECO:0000256" key="2">
    <source>
        <dbReference type="ARBA" id="ARBA00007529"/>
    </source>
</evidence>
<protein>
    <recommendedName>
        <fullName evidence="3">trans-L-3-hydroxyproline dehydratase</fullName>
        <ecNumber evidence="3">4.2.1.77</ecNumber>
    </recommendedName>
</protein>
<dbReference type="FunFam" id="3.10.310.10:FF:000003">
    <property type="entry name" value="Proline racemase"/>
    <property type="match status" value="1"/>
</dbReference>
<comment type="similarity">
    <text evidence="2">Belongs to the proline racemase family.</text>
</comment>
<evidence type="ECO:0000256" key="3">
    <source>
        <dbReference type="ARBA" id="ARBA00013105"/>
    </source>
</evidence>
<reference evidence="4 6" key="1">
    <citation type="submission" date="2020-04" db="EMBL/GenBank/DDBJ databases">
        <title>Genome Assembly and Annotation of Botryosphaeria dothidea sdau 11-99, a Latent Pathogen of Apple Fruit Ring Rot in China.</title>
        <authorList>
            <person name="Yu C."/>
            <person name="Diao Y."/>
            <person name="Lu Q."/>
            <person name="Zhao J."/>
            <person name="Cui S."/>
            <person name="Peng C."/>
            <person name="He B."/>
            <person name="Liu H."/>
        </authorList>
    </citation>
    <scope>NUCLEOTIDE SEQUENCE [LARGE SCALE GENOMIC DNA]</scope>
    <source>
        <strain evidence="6">sdau11-99</strain>
        <strain evidence="4">Sdau11-99</strain>
    </source>
</reference>
<evidence type="ECO:0000256" key="1">
    <source>
        <dbReference type="ARBA" id="ARBA00001148"/>
    </source>
</evidence>
<dbReference type="Proteomes" id="UP000572817">
    <property type="component" value="Unassembled WGS sequence"/>
</dbReference>
<gene>
    <name evidence="5" type="ORF">GTA08_BOTSDO06947</name>
    <name evidence="4" type="ORF">GTA08_BOTSDO11140</name>
</gene>
<dbReference type="GO" id="GO:0050346">
    <property type="term" value="F:trans-L-3-hydroxyproline dehydratase activity"/>
    <property type="evidence" value="ECO:0007669"/>
    <property type="project" value="UniProtKB-EC"/>
</dbReference>
<evidence type="ECO:0000313" key="4">
    <source>
        <dbReference type="EMBL" id="KAF4301268.1"/>
    </source>
</evidence>
<sequence length="394" mass="42433">MDVPSFIHPLVARQVKTIDMHTTGEPTRIVYEGFPDISGTLLEQRAKALSQHDHIRRSLIFEPRGHHDMYGAILRPSTELVDAGEAHMGVLFMTHEGYSTMCGHATIALSRMLVDCTDTEIFPRRKGLKFDSNTKTVEVRLHVPCGLVKVTVPAIQSDSSFRADPTRCITYLSVPSFAAAIRVIVPIPPPLRWPELSSAKSVEVDVTYGGAFYIVAAAAALGFPASLAHPPLTALRSATKNLKAAFNALPSLRAHLHHPDHADLAFLYSVFVTQPNRGERAPGTAGAETGICYFADQQIDRSPTGSGVQARVALAVAKGERAMGEAWTYHSVLSNAFGGKGGFTGKPVEEVEVGGRKGVRVEVSGWASYTGVNTWVVEEGDEVGGGFSFEALGE</sequence>
<comment type="catalytic activity">
    <reaction evidence="1">
        <text>trans-3-hydroxy-L-proline = 1-pyrroline-2-carboxylate + H2O</text>
        <dbReference type="Rhea" id="RHEA:10320"/>
        <dbReference type="ChEBI" id="CHEBI:15377"/>
        <dbReference type="ChEBI" id="CHEBI:39785"/>
        <dbReference type="ChEBI" id="CHEBI:57938"/>
        <dbReference type="EC" id="4.2.1.77"/>
    </reaction>
</comment>
<dbReference type="OrthoDB" id="6409228at2759"/>
<dbReference type="EC" id="4.2.1.77" evidence="3"/>